<evidence type="ECO:0000313" key="2">
    <source>
        <dbReference type="Proteomes" id="UP000031760"/>
    </source>
</evidence>
<dbReference type="Proteomes" id="UP000031760">
    <property type="component" value="Chromosome"/>
</dbReference>
<dbReference type="HOGENOM" id="CLU_3273545_0_0_10"/>
<dbReference type="EMBL" id="AP014548">
    <property type="protein sequence ID" value="BAO56582.1"/>
    <property type="molecule type" value="Genomic_DNA"/>
</dbReference>
<proteinExistence type="predicted"/>
<gene>
    <name evidence="1" type="ORF">NMS_2573</name>
</gene>
<keyword evidence="2" id="KW-1185">Reference proteome</keyword>
<dbReference type="AlphaFoldDB" id="W8VXV4"/>
<sequence length="41" mass="5099">MHVFYLFNFNARVHEVVLVRFRESEIFSSIQQLKDFYPIDY</sequence>
<evidence type="ECO:0000313" key="1">
    <source>
        <dbReference type="EMBL" id="BAO56582.1"/>
    </source>
</evidence>
<dbReference type="KEGG" id="nmf:NMS_2573"/>
<organism evidence="1 2">
    <name type="scientific">Nonlabens marinus S1-08</name>
    <dbReference type="NCBI Taxonomy" id="1454201"/>
    <lineage>
        <taxon>Bacteria</taxon>
        <taxon>Pseudomonadati</taxon>
        <taxon>Bacteroidota</taxon>
        <taxon>Flavobacteriia</taxon>
        <taxon>Flavobacteriales</taxon>
        <taxon>Flavobacteriaceae</taxon>
        <taxon>Nonlabens</taxon>
    </lineage>
</organism>
<reference evidence="1 2" key="1">
    <citation type="journal article" date="2014" name="Proc. Natl. Acad. Sci. U.S.A.">
        <title>Functional characterization of flavobacteria rhodopsins reveals a unique class of light-driven chloride pump in bacteria.</title>
        <authorList>
            <person name="Yoshizawa S."/>
            <person name="Kumagai Y."/>
            <person name="Kim H."/>
            <person name="Ogura Y."/>
            <person name="Hayashi T."/>
            <person name="Iwasaki W."/>
            <person name="DeLong E.F."/>
            <person name="Kogure K."/>
        </authorList>
    </citation>
    <scope>NUCLEOTIDE SEQUENCE [LARGE SCALE GENOMIC DNA]</scope>
    <source>
        <strain evidence="1 2">S1-08</strain>
    </source>
</reference>
<accession>W8VXV4</accession>
<name>W8VXV4_9FLAO</name>
<protein>
    <submittedName>
        <fullName evidence="1">Uncharacterized protein</fullName>
    </submittedName>
</protein>